<gene>
    <name evidence="4" type="ORF">BM536_025395</name>
</gene>
<dbReference type="InterPro" id="IPR036457">
    <property type="entry name" value="PPM-type-like_dom_sf"/>
</dbReference>
<protein>
    <recommendedName>
        <fullName evidence="6">Protein phosphatase</fullName>
    </recommendedName>
</protein>
<dbReference type="InterPro" id="IPR003018">
    <property type="entry name" value="GAF"/>
</dbReference>
<dbReference type="SUPFAM" id="SSF55874">
    <property type="entry name" value="ATPase domain of HSP90 chaperone/DNA topoisomerase II/histidine kinase"/>
    <property type="match status" value="1"/>
</dbReference>
<dbReference type="SUPFAM" id="SSF55781">
    <property type="entry name" value="GAF domain-like"/>
    <property type="match status" value="1"/>
</dbReference>
<dbReference type="EMBL" id="MPOH02000016">
    <property type="protein sequence ID" value="OQD53638.1"/>
    <property type="molecule type" value="Genomic_DNA"/>
</dbReference>
<dbReference type="PANTHER" id="PTHR43156">
    <property type="entry name" value="STAGE II SPORULATION PROTEIN E-RELATED"/>
    <property type="match status" value="1"/>
</dbReference>
<dbReference type="AlphaFoldDB" id="A0A1V6MMN2"/>
<dbReference type="PANTHER" id="PTHR43156:SF2">
    <property type="entry name" value="STAGE II SPORULATION PROTEIN E"/>
    <property type="match status" value="1"/>
</dbReference>
<dbReference type="Gene3D" id="3.30.565.10">
    <property type="entry name" value="Histidine kinase-like ATPase, C-terminal domain"/>
    <property type="match status" value="1"/>
</dbReference>
<dbReference type="SMART" id="SM00065">
    <property type="entry name" value="GAF"/>
    <property type="match status" value="1"/>
</dbReference>
<dbReference type="STRING" id="114686.BM536_025395"/>
<dbReference type="Pfam" id="PF01590">
    <property type="entry name" value="GAF"/>
    <property type="match status" value="1"/>
</dbReference>
<dbReference type="CDD" id="cd16936">
    <property type="entry name" value="HATPase_RsbW-like"/>
    <property type="match status" value="1"/>
</dbReference>
<accession>A0A1V6MMN2</accession>
<organism evidence="4 5">
    <name type="scientific">Streptomyces phaeoluteigriseus</name>
    <dbReference type="NCBI Taxonomy" id="114686"/>
    <lineage>
        <taxon>Bacteria</taxon>
        <taxon>Bacillati</taxon>
        <taxon>Actinomycetota</taxon>
        <taxon>Actinomycetes</taxon>
        <taxon>Kitasatosporales</taxon>
        <taxon>Streptomycetaceae</taxon>
        <taxon>Streptomyces</taxon>
        <taxon>Streptomyces aurantiacus group</taxon>
    </lineage>
</organism>
<dbReference type="InterPro" id="IPR036890">
    <property type="entry name" value="HATPase_C_sf"/>
</dbReference>
<dbReference type="InterPro" id="IPR003594">
    <property type="entry name" value="HATPase_dom"/>
</dbReference>
<reference evidence="5" key="1">
    <citation type="submission" date="2016-11" db="EMBL/GenBank/DDBJ databases">
        <authorList>
            <person name="Schniete J.K."/>
            <person name="Salih T."/>
            <person name="Algora Gallardo L."/>
            <person name="Martinez Fernandez S."/>
            <person name="Herron P.R."/>
        </authorList>
    </citation>
    <scope>NUCLEOTIDE SEQUENCE [LARGE SCALE GENOMIC DNA]</scope>
    <source>
        <strain evidence="5">DSM 41896</strain>
    </source>
</reference>
<dbReference type="FunFam" id="3.30.565.10:FF:000028">
    <property type="entry name" value="PAS sensor protein"/>
    <property type="match status" value="1"/>
</dbReference>
<name>A0A1V6MMN2_9ACTN</name>
<evidence type="ECO:0000313" key="4">
    <source>
        <dbReference type="EMBL" id="OQD53638.1"/>
    </source>
</evidence>
<dbReference type="Gene3D" id="3.60.40.10">
    <property type="entry name" value="PPM-type phosphatase domain"/>
    <property type="match status" value="1"/>
</dbReference>
<feature type="domain" description="GAF" evidence="2">
    <location>
        <begin position="106"/>
        <end position="290"/>
    </location>
</feature>
<reference evidence="4 5" key="2">
    <citation type="submission" date="2017-02" db="EMBL/GenBank/DDBJ databases">
        <title>Draft genome sequence of Streptomyces phaeoluteigriseus type strain DSM41896.</title>
        <authorList>
            <person name="Salih T.S."/>
            <person name="Algora Gallardo L."/>
            <person name="Melo Santos T."/>
            <person name="Filgueira Martinez S."/>
            <person name="Herron P.R."/>
        </authorList>
    </citation>
    <scope>NUCLEOTIDE SEQUENCE [LARGE SCALE GENOMIC DNA]</scope>
    <source>
        <strain evidence="4 5">DSM 41896</strain>
    </source>
</reference>
<evidence type="ECO:0000259" key="3">
    <source>
        <dbReference type="SMART" id="SM00331"/>
    </source>
</evidence>
<dbReference type="Gene3D" id="3.30.450.40">
    <property type="match status" value="1"/>
</dbReference>
<keyword evidence="1" id="KW-0378">Hydrolase</keyword>
<dbReference type="Pfam" id="PF13581">
    <property type="entry name" value="HATPase_c_2"/>
    <property type="match status" value="1"/>
</dbReference>
<dbReference type="InterPro" id="IPR001932">
    <property type="entry name" value="PPM-type_phosphatase-like_dom"/>
</dbReference>
<dbReference type="Pfam" id="PF07228">
    <property type="entry name" value="SpoIIE"/>
    <property type="match status" value="1"/>
</dbReference>
<dbReference type="GO" id="GO:0016791">
    <property type="term" value="F:phosphatase activity"/>
    <property type="evidence" value="ECO:0007669"/>
    <property type="project" value="TreeGrafter"/>
</dbReference>
<dbReference type="SMART" id="SM00331">
    <property type="entry name" value="PP2C_SIG"/>
    <property type="match status" value="1"/>
</dbReference>
<dbReference type="Proteomes" id="UP000184286">
    <property type="component" value="Unassembled WGS sequence"/>
</dbReference>
<evidence type="ECO:0000313" key="5">
    <source>
        <dbReference type="Proteomes" id="UP000184286"/>
    </source>
</evidence>
<dbReference type="InterPro" id="IPR029016">
    <property type="entry name" value="GAF-like_dom_sf"/>
</dbReference>
<proteinExistence type="predicted"/>
<sequence>MRLFEGSIDKIRGVEISAFFDDPSAWAELVAGALGGIMLSARADLHTVRGAPFSAVAAVSVLAEGAEGRFLVRLIRAESPGSGPQAVRRPVPTAEQVLAKDPRALERLELLHDAATRIGGSLDVTRNAEQLLDVLIPAFADLGAVDLTEGVLLGEEPMSFPPGTPMQRIAVAAASGCWPRESHPVGETFRIGHEEAEHLRKGTPGVLPDLHLARAALKDDAERAALMLPPDATSLMVLPLLVRGGVLGAVGLWRTGTRAPFDPADVTLADEIGTRVSLSLDNARRYNLERRTAEALQRGLLPRPVVEVGAAKTFGAHLPARAVTGIGGSWYDVIALSSSRVGFVVGNAGGQGMNATAAMGRLRAAVQTLTDLDLSPDEVLSHLNDLVVRFAEDEEQRDVVPAGSVHGATCLYAVYDPITGHCVLASAGHPGPVLVSRGGAEADMVPVRPGLPLGEGAEPFEASELQLSPGDVLSFYTGAPARDPFHTRALTVVREGTAGGVEGGRPVTEIGGRILEKLLQEPLDDDLALLVTQVRRLPEDATAAWELAADPSIVAGVRRQVADRLTSWGLEHLVFTTELIVSELVTNAIRYGGAPVGLRLIRDQRLICEVSDPSQTQPHLRRARWTDEGGRGLFLVAQLTHRWGSRYTGAGKTIWTEQLLEEVP</sequence>
<evidence type="ECO:0000256" key="1">
    <source>
        <dbReference type="ARBA" id="ARBA00022801"/>
    </source>
</evidence>
<comment type="caution">
    <text evidence="4">The sequence shown here is derived from an EMBL/GenBank/DDBJ whole genome shotgun (WGS) entry which is preliminary data.</text>
</comment>
<feature type="domain" description="PPM-type phosphatase" evidence="3">
    <location>
        <begin position="303"/>
        <end position="534"/>
    </location>
</feature>
<evidence type="ECO:0000259" key="2">
    <source>
        <dbReference type="SMART" id="SM00065"/>
    </source>
</evidence>
<evidence type="ECO:0008006" key="6">
    <source>
        <dbReference type="Google" id="ProtNLM"/>
    </source>
</evidence>
<dbReference type="InterPro" id="IPR052016">
    <property type="entry name" value="Bact_Sigma-Reg"/>
</dbReference>